<sequence>MFKKILIANRGEIACRVIRTARRMGIKTVAVYSDADARAPHVRMADESVRLGPPPASESYLKAELIIDACKATGAEAVHPGYGFLSERASFVEALAAENIAFIGPPPNAIAAMGDKIESKKLARDAGVNIVPGWLDDIATTDEAVKIAGDIGYPVMMKASAGGGGKGMRLAWSEQDVREGFEATKREGLSSFGDDRVFIEKFVEQPRHIEIQLLGDRHGNILYLNERECSIQRRHQKVVEEAPSPFVTPEMRRAMGEQAVALARAVGYYSAGTVELIVAGNDPTGKSFYFLEMNTRLQVEHPVTEEITGLDLVEQMIRVAAGEKLAFTQADIGIDGWAVETRVYAEDPYRGFLPSTGRLVRYEPPVQIACASAQSEESFGTRRRGDAEDVGGSSSPRLRVSARTDQDSRSRGGAEVRTRIDGGVTEGGEISMFYDPMIAKLITWAPTREAAIDAQVAALDGFVIDGISDNVDFLSALMQHPRFRKGDLATDFIADEYSEGFEGAPAEPQLIEGLAAIAAMIGLESDARAGQVSGQLNGTLPTSPERLVRIAGRDVHVAFDGCDAVLLANIDGDDRPPIELQGSWTPGQRLFAGVLDGKPIKVQVQRVGRGWELTTRGARHKVQVLPPHVAELSRHMIEKVPPDLSRLLLAPMPGLLTRLDVAVGDKVEAGQAVAVMEAMKMENILRATKAATVKATTAKAGDSVAVDQVIVEFE</sequence>
<dbReference type="SUPFAM" id="SSF52440">
    <property type="entry name" value="PreATP-grasp domain"/>
    <property type="match status" value="1"/>
</dbReference>
<dbReference type="GO" id="GO:0016042">
    <property type="term" value="P:lipid catabolic process"/>
    <property type="evidence" value="ECO:0007669"/>
    <property type="project" value="UniProtKB-KW"/>
</dbReference>
<evidence type="ECO:0000256" key="11">
    <source>
        <dbReference type="ARBA" id="ARBA00023211"/>
    </source>
</evidence>
<dbReference type="PROSITE" id="PS00866">
    <property type="entry name" value="CPSASE_1"/>
    <property type="match status" value="1"/>
</dbReference>
<dbReference type="Pfam" id="PF02785">
    <property type="entry name" value="Biotin_carb_C"/>
    <property type="match status" value="1"/>
</dbReference>
<dbReference type="GO" id="GO:0005524">
    <property type="term" value="F:ATP binding"/>
    <property type="evidence" value="ECO:0007669"/>
    <property type="project" value="UniProtKB-UniRule"/>
</dbReference>
<dbReference type="EMBL" id="CADCVY010000106">
    <property type="protein sequence ID" value="CAA9514757.1"/>
    <property type="molecule type" value="Genomic_DNA"/>
</dbReference>
<dbReference type="Gene3D" id="2.40.50.100">
    <property type="match status" value="1"/>
</dbReference>
<keyword evidence="10" id="KW-0443">Lipid metabolism</keyword>
<keyword evidence="5" id="KW-0479">Metal-binding</keyword>
<evidence type="ECO:0000256" key="9">
    <source>
        <dbReference type="ARBA" id="ARBA00022963"/>
    </source>
</evidence>
<dbReference type="PROSITE" id="PS50968">
    <property type="entry name" value="BIOTINYL_LIPOYL"/>
    <property type="match status" value="1"/>
</dbReference>
<keyword evidence="7 14" id="KW-0067">ATP-binding</keyword>
<feature type="domain" description="Biotin carboxylation" evidence="18">
    <location>
        <begin position="1"/>
        <end position="498"/>
    </location>
</feature>
<evidence type="ECO:0000256" key="8">
    <source>
        <dbReference type="ARBA" id="ARBA00022842"/>
    </source>
</evidence>
<dbReference type="AlphaFoldDB" id="A0A6J4T6Y0"/>
<evidence type="ECO:0000256" key="12">
    <source>
        <dbReference type="ARBA" id="ARBA00023267"/>
    </source>
</evidence>
<dbReference type="PROSITE" id="PS00188">
    <property type="entry name" value="BIOTIN"/>
    <property type="match status" value="1"/>
</dbReference>
<dbReference type="SMART" id="SM00878">
    <property type="entry name" value="Biotin_carb_C"/>
    <property type="match status" value="1"/>
</dbReference>
<dbReference type="InterPro" id="IPR005479">
    <property type="entry name" value="CPAse_ATP-bd"/>
</dbReference>
<keyword evidence="6 14" id="KW-0547">Nucleotide-binding</keyword>
<dbReference type="PROSITE" id="PS50975">
    <property type="entry name" value="ATP_GRASP"/>
    <property type="match status" value="1"/>
</dbReference>
<feature type="domain" description="ATP-grasp" evidence="17">
    <location>
        <begin position="120"/>
        <end position="321"/>
    </location>
</feature>
<gene>
    <name evidence="19" type="ORF">AVDCRST_MAG44-1622</name>
</gene>
<evidence type="ECO:0000256" key="15">
    <source>
        <dbReference type="SAM" id="MobiDB-lite"/>
    </source>
</evidence>
<dbReference type="SUPFAM" id="SSF51246">
    <property type="entry name" value="Rudiment single hybrid motif"/>
    <property type="match status" value="1"/>
</dbReference>
<dbReference type="FunFam" id="3.30.1490.20:FF:000003">
    <property type="entry name" value="acetyl-CoA carboxylase isoform X1"/>
    <property type="match status" value="1"/>
</dbReference>
<reference evidence="19" key="1">
    <citation type="submission" date="2020-02" db="EMBL/GenBank/DDBJ databases">
        <authorList>
            <person name="Meier V. D."/>
        </authorList>
    </citation>
    <scope>NUCLEOTIDE SEQUENCE</scope>
    <source>
        <strain evidence="19">AVDCRST_MAG44</strain>
    </source>
</reference>
<keyword evidence="12" id="KW-0092">Biotin</keyword>
<dbReference type="SUPFAM" id="SSF56059">
    <property type="entry name" value="Glutathione synthetase ATP-binding domain-like"/>
    <property type="match status" value="1"/>
</dbReference>
<dbReference type="PANTHER" id="PTHR18866">
    <property type="entry name" value="CARBOXYLASE:PYRUVATE/ACETYL-COA/PROPIONYL-COA CARBOXYLASE"/>
    <property type="match status" value="1"/>
</dbReference>
<dbReference type="FunFam" id="3.40.50.20:FF:000010">
    <property type="entry name" value="Propionyl-CoA carboxylase subunit alpha"/>
    <property type="match status" value="1"/>
</dbReference>
<dbReference type="InterPro" id="IPR041265">
    <property type="entry name" value="PCC_BT"/>
</dbReference>
<dbReference type="CDD" id="cd06850">
    <property type="entry name" value="biotinyl_domain"/>
    <property type="match status" value="1"/>
</dbReference>
<dbReference type="EC" id="6.4.1.3" evidence="3"/>
<evidence type="ECO:0000259" key="16">
    <source>
        <dbReference type="PROSITE" id="PS50968"/>
    </source>
</evidence>
<evidence type="ECO:0000256" key="14">
    <source>
        <dbReference type="PROSITE-ProRule" id="PRU00409"/>
    </source>
</evidence>
<accession>A0A6J4T6Y0</accession>
<evidence type="ECO:0000313" key="19">
    <source>
        <dbReference type="EMBL" id="CAA9514757.1"/>
    </source>
</evidence>
<dbReference type="InterPro" id="IPR011054">
    <property type="entry name" value="Rudment_hybrid_motif"/>
</dbReference>
<comment type="cofactor">
    <cofactor evidence="1">
        <name>biotin</name>
        <dbReference type="ChEBI" id="CHEBI:57586"/>
    </cofactor>
</comment>
<evidence type="ECO:0000259" key="17">
    <source>
        <dbReference type="PROSITE" id="PS50975"/>
    </source>
</evidence>
<evidence type="ECO:0000256" key="7">
    <source>
        <dbReference type="ARBA" id="ARBA00022840"/>
    </source>
</evidence>
<dbReference type="Pfam" id="PF00289">
    <property type="entry name" value="Biotin_carb_N"/>
    <property type="match status" value="1"/>
</dbReference>
<evidence type="ECO:0000256" key="4">
    <source>
        <dbReference type="ARBA" id="ARBA00022598"/>
    </source>
</evidence>
<feature type="domain" description="Lipoyl-binding" evidence="16">
    <location>
        <begin position="635"/>
        <end position="714"/>
    </location>
</feature>
<dbReference type="InterPro" id="IPR050856">
    <property type="entry name" value="Biotin_carboxylase_complex"/>
</dbReference>
<dbReference type="InterPro" id="IPR000089">
    <property type="entry name" value="Biotin_lipoyl"/>
</dbReference>
<feature type="region of interest" description="Disordered" evidence="15">
    <location>
        <begin position="373"/>
        <end position="417"/>
    </location>
</feature>
<dbReference type="FunFam" id="2.40.50.100:FF:000003">
    <property type="entry name" value="Acetyl-CoA carboxylase biotin carboxyl carrier protein"/>
    <property type="match status" value="1"/>
</dbReference>
<evidence type="ECO:0000259" key="18">
    <source>
        <dbReference type="PROSITE" id="PS50979"/>
    </source>
</evidence>
<evidence type="ECO:0000256" key="10">
    <source>
        <dbReference type="ARBA" id="ARBA00023098"/>
    </source>
</evidence>
<name>A0A6J4T6Y0_9SPHN</name>
<protein>
    <recommendedName>
        <fullName evidence="3">propionyl-CoA carboxylase</fullName>
        <ecNumber evidence="3">6.4.1.3</ecNumber>
    </recommendedName>
</protein>
<evidence type="ECO:0000256" key="5">
    <source>
        <dbReference type="ARBA" id="ARBA00022723"/>
    </source>
</evidence>
<dbReference type="PANTHER" id="PTHR18866:SF33">
    <property type="entry name" value="METHYLCROTONOYL-COA CARBOXYLASE SUBUNIT ALPHA, MITOCHONDRIAL-RELATED"/>
    <property type="match status" value="1"/>
</dbReference>
<dbReference type="GO" id="GO:0004658">
    <property type="term" value="F:propionyl-CoA carboxylase activity"/>
    <property type="evidence" value="ECO:0007669"/>
    <property type="project" value="UniProtKB-EC"/>
</dbReference>
<proteinExistence type="predicted"/>
<keyword evidence="4 19" id="KW-0436">Ligase</keyword>
<evidence type="ECO:0000256" key="2">
    <source>
        <dbReference type="ARBA" id="ARBA00005060"/>
    </source>
</evidence>
<dbReference type="Pfam" id="PF02786">
    <property type="entry name" value="CPSase_L_D2"/>
    <property type="match status" value="1"/>
</dbReference>
<dbReference type="Gene3D" id="3.30.700.30">
    <property type="match status" value="1"/>
</dbReference>
<evidence type="ECO:0000256" key="1">
    <source>
        <dbReference type="ARBA" id="ARBA00001953"/>
    </source>
</evidence>
<dbReference type="InterPro" id="IPR011053">
    <property type="entry name" value="Single_hybrid_motif"/>
</dbReference>
<dbReference type="SUPFAM" id="SSF51230">
    <property type="entry name" value="Single hybrid motif"/>
    <property type="match status" value="1"/>
</dbReference>
<dbReference type="InterPro" id="IPR001882">
    <property type="entry name" value="Biotin_BS"/>
</dbReference>
<dbReference type="Pfam" id="PF18140">
    <property type="entry name" value="PCC_BT"/>
    <property type="match status" value="1"/>
</dbReference>
<dbReference type="InterPro" id="IPR005482">
    <property type="entry name" value="Biotin_COase_C"/>
</dbReference>
<dbReference type="Gene3D" id="3.30.470.20">
    <property type="entry name" value="ATP-grasp fold, B domain"/>
    <property type="match status" value="2"/>
</dbReference>
<dbReference type="InterPro" id="IPR011761">
    <property type="entry name" value="ATP-grasp"/>
</dbReference>
<evidence type="ECO:0000256" key="3">
    <source>
        <dbReference type="ARBA" id="ARBA00013050"/>
    </source>
</evidence>
<dbReference type="PROSITE" id="PS50979">
    <property type="entry name" value="BC"/>
    <property type="match status" value="1"/>
</dbReference>
<dbReference type="InterPro" id="IPR005481">
    <property type="entry name" value="BC-like_N"/>
</dbReference>
<dbReference type="InterPro" id="IPR016185">
    <property type="entry name" value="PreATP-grasp_dom_sf"/>
</dbReference>
<keyword evidence="9" id="KW-0442">Lipid degradation</keyword>
<dbReference type="Pfam" id="PF00364">
    <property type="entry name" value="Biotin_lipoyl"/>
    <property type="match status" value="1"/>
</dbReference>
<keyword evidence="8" id="KW-0460">Magnesium</keyword>
<keyword evidence="11" id="KW-0464">Manganese</keyword>
<dbReference type="GO" id="GO:0046872">
    <property type="term" value="F:metal ion binding"/>
    <property type="evidence" value="ECO:0007669"/>
    <property type="project" value="UniProtKB-KW"/>
</dbReference>
<comment type="pathway">
    <text evidence="2">Metabolic intermediate metabolism; propanoyl-CoA degradation; succinyl-CoA from propanoyl-CoA: step 1/3.</text>
</comment>
<evidence type="ECO:0000256" key="6">
    <source>
        <dbReference type="ARBA" id="ARBA00022741"/>
    </source>
</evidence>
<dbReference type="InterPro" id="IPR011764">
    <property type="entry name" value="Biotin_carboxylation_dom"/>
</dbReference>
<dbReference type="UniPathway" id="UPA00945">
    <property type="reaction ID" value="UER00908"/>
</dbReference>
<evidence type="ECO:0000256" key="13">
    <source>
        <dbReference type="ARBA" id="ARBA00049495"/>
    </source>
</evidence>
<dbReference type="PROSITE" id="PS00867">
    <property type="entry name" value="CPSASE_2"/>
    <property type="match status" value="1"/>
</dbReference>
<feature type="compositionally biased region" description="Basic and acidic residues" evidence="15">
    <location>
        <begin position="402"/>
        <end position="417"/>
    </location>
</feature>
<organism evidence="19">
    <name type="scientific">uncultured Sphingomonas sp</name>
    <dbReference type="NCBI Taxonomy" id="158754"/>
    <lineage>
        <taxon>Bacteria</taxon>
        <taxon>Pseudomonadati</taxon>
        <taxon>Pseudomonadota</taxon>
        <taxon>Alphaproteobacteria</taxon>
        <taxon>Sphingomonadales</taxon>
        <taxon>Sphingomonadaceae</taxon>
        <taxon>Sphingomonas</taxon>
        <taxon>environmental samples</taxon>
    </lineage>
</organism>
<comment type="catalytic activity">
    <reaction evidence="13">
        <text>propanoyl-CoA + hydrogencarbonate + ATP = (S)-methylmalonyl-CoA + ADP + phosphate + H(+)</text>
        <dbReference type="Rhea" id="RHEA:23720"/>
        <dbReference type="ChEBI" id="CHEBI:15378"/>
        <dbReference type="ChEBI" id="CHEBI:17544"/>
        <dbReference type="ChEBI" id="CHEBI:30616"/>
        <dbReference type="ChEBI" id="CHEBI:43474"/>
        <dbReference type="ChEBI" id="CHEBI:57327"/>
        <dbReference type="ChEBI" id="CHEBI:57392"/>
        <dbReference type="ChEBI" id="CHEBI:456216"/>
        <dbReference type="EC" id="6.4.1.3"/>
    </reaction>
    <physiologicalReaction direction="left-to-right" evidence="13">
        <dbReference type="Rhea" id="RHEA:23721"/>
    </physiologicalReaction>
</comment>